<sequence length="180" mass="20016">MFSALGSPKLTKHAEWSCSQRAATGGAKLHVFRLCSKLGSWDLARTFVELEFFRETLRTLYNSEVSSNSHESNWPRRLRHVLTLPFPSVEWLPWARGQLGRFVASLVALHDDASRVANPTFLLSVLQPLLGKFLDCANVESRSIRAASEVAMMCSSPRRSHAPRLSAPAALPHRASHAVL</sequence>
<dbReference type="OrthoDB" id="83212at2759"/>
<accession>A0A067BLR5</accession>
<evidence type="ECO:0000313" key="2">
    <source>
        <dbReference type="Proteomes" id="UP000030745"/>
    </source>
</evidence>
<gene>
    <name evidence="1" type="ORF">SPRG_15709</name>
</gene>
<dbReference type="AlphaFoldDB" id="A0A067BLR5"/>
<dbReference type="RefSeq" id="XP_012210141.1">
    <property type="nucleotide sequence ID" value="XM_012354751.1"/>
</dbReference>
<keyword evidence="2" id="KW-1185">Reference proteome</keyword>
<dbReference type="VEuPathDB" id="FungiDB:SPRG_15709"/>
<organism evidence="1 2">
    <name type="scientific">Saprolegnia parasitica (strain CBS 223.65)</name>
    <dbReference type="NCBI Taxonomy" id="695850"/>
    <lineage>
        <taxon>Eukaryota</taxon>
        <taxon>Sar</taxon>
        <taxon>Stramenopiles</taxon>
        <taxon>Oomycota</taxon>
        <taxon>Saprolegniomycetes</taxon>
        <taxon>Saprolegniales</taxon>
        <taxon>Saprolegniaceae</taxon>
        <taxon>Saprolegnia</taxon>
    </lineage>
</organism>
<evidence type="ECO:0000313" key="1">
    <source>
        <dbReference type="EMBL" id="KDO19143.1"/>
    </source>
</evidence>
<dbReference type="Proteomes" id="UP000030745">
    <property type="component" value="Unassembled WGS sequence"/>
</dbReference>
<protein>
    <recommendedName>
        <fullName evidence="3">PX domain-containing protein</fullName>
    </recommendedName>
</protein>
<proteinExistence type="predicted"/>
<dbReference type="GeneID" id="24137412"/>
<dbReference type="OMA" id="CANVESR"/>
<dbReference type="EMBL" id="KK583368">
    <property type="protein sequence ID" value="KDO19143.1"/>
    <property type="molecule type" value="Genomic_DNA"/>
</dbReference>
<dbReference type="KEGG" id="spar:SPRG_15709"/>
<name>A0A067BLR5_SAPPC</name>
<reference evidence="1 2" key="1">
    <citation type="journal article" date="2013" name="PLoS Genet.">
        <title>Distinctive expansion of potential virulence genes in the genome of the oomycete fish pathogen Saprolegnia parasitica.</title>
        <authorList>
            <person name="Jiang R.H."/>
            <person name="de Bruijn I."/>
            <person name="Haas B.J."/>
            <person name="Belmonte R."/>
            <person name="Lobach L."/>
            <person name="Christie J."/>
            <person name="van den Ackerveken G."/>
            <person name="Bottin A."/>
            <person name="Bulone V."/>
            <person name="Diaz-Moreno S.M."/>
            <person name="Dumas B."/>
            <person name="Fan L."/>
            <person name="Gaulin E."/>
            <person name="Govers F."/>
            <person name="Grenville-Briggs L.J."/>
            <person name="Horner N.R."/>
            <person name="Levin J.Z."/>
            <person name="Mammella M."/>
            <person name="Meijer H.J."/>
            <person name="Morris P."/>
            <person name="Nusbaum C."/>
            <person name="Oome S."/>
            <person name="Phillips A.J."/>
            <person name="van Rooyen D."/>
            <person name="Rzeszutek E."/>
            <person name="Saraiva M."/>
            <person name="Secombes C.J."/>
            <person name="Seidl M.F."/>
            <person name="Snel B."/>
            <person name="Stassen J.H."/>
            <person name="Sykes S."/>
            <person name="Tripathy S."/>
            <person name="van den Berg H."/>
            <person name="Vega-Arreguin J.C."/>
            <person name="Wawra S."/>
            <person name="Young S.K."/>
            <person name="Zeng Q."/>
            <person name="Dieguez-Uribeondo J."/>
            <person name="Russ C."/>
            <person name="Tyler B.M."/>
            <person name="van West P."/>
        </authorList>
    </citation>
    <scope>NUCLEOTIDE SEQUENCE [LARGE SCALE GENOMIC DNA]</scope>
    <source>
        <strain evidence="1 2">CBS 223.65</strain>
    </source>
</reference>
<evidence type="ECO:0008006" key="3">
    <source>
        <dbReference type="Google" id="ProtNLM"/>
    </source>
</evidence>